<feature type="binding site" evidence="7">
    <location>
        <begin position="90"/>
        <end position="95"/>
    </location>
    <ligand>
        <name>NAD(+)</name>
        <dbReference type="ChEBI" id="CHEBI:57540"/>
    </ligand>
</feature>
<feature type="domain" description="CoA-binding" evidence="8">
    <location>
        <begin position="79"/>
        <end position="180"/>
    </location>
</feature>
<dbReference type="Proteomes" id="UP000051859">
    <property type="component" value="Unassembled WGS sequence"/>
</dbReference>
<evidence type="ECO:0000256" key="1">
    <source>
        <dbReference type="ARBA" id="ARBA00022490"/>
    </source>
</evidence>
<dbReference type="NCBIfam" id="NF003994">
    <property type="entry name" value="PRK05472.2-3"/>
    <property type="match status" value="1"/>
</dbReference>
<comment type="similarity">
    <text evidence="7">Belongs to the transcriptional regulatory Rex family.</text>
</comment>
<dbReference type="SUPFAM" id="SSF46785">
    <property type="entry name" value="Winged helix' DNA-binding domain"/>
    <property type="match status" value="1"/>
</dbReference>
<dbReference type="RefSeq" id="WP_057802280.1">
    <property type="nucleotide sequence ID" value="NZ_JQBX01000005.1"/>
</dbReference>
<dbReference type="Gene3D" id="3.40.50.720">
    <property type="entry name" value="NAD(P)-binding Rossmann-like Domain"/>
    <property type="match status" value="1"/>
</dbReference>
<evidence type="ECO:0000259" key="8">
    <source>
        <dbReference type="SMART" id="SM00881"/>
    </source>
</evidence>
<keyword evidence="6 7" id="KW-0804">Transcription</keyword>
<dbReference type="PANTHER" id="PTHR35786:SF1">
    <property type="entry name" value="REDOX-SENSING TRANSCRIPTIONAL REPRESSOR REX 1"/>
    <property type="match status" value="1"/>
</dbReference>
<keyword evidence="2 7" id="KW-0678">Repressor</keyword>
<dbReference type="GO" id="GO:0003677">
    <property type="term" value="F:DNA binding"/>
    <property type="evidence" value="ECO:0007669"/>
    <property type="project" value="UniProtKB-UniRule"/>
</dbReference>
<keyword evidence="1 7" id="KW-0963">Cytoplasm</keyword>
<gene>
    <name evidence="7" type="primary">rex</name>
    <name evidence="9" type="ORF">IV81_GL001408</name>
</gene>
<organism evidence="9 10">
    <name type="scientific">Pediococcus stilesii</name>
    <dbReference type="NCBI Taxonomy" id="331679"/>
    <lineage>
        <taxon>Bacteria</taxon>
        <taxon>Bacillati</taxon>
        <taxon>Bacillota</taxon>
        <taxon>Bacilli</taxon>
        <taxon>Lactobacillales</taxon>
        <taxon>Lactobacillaceae</taxon>
        <taxon>Pediococcus</taxon>
    </lineage>
</organism>
<evidence type="ECO:0000256" key="4">
    <source>
        <dbReference type="ARBA" id="ARBA00023027"/>
    </source>
</evidence>
<evidence type="ECO:0000256" key="3">
    <source>
        <dbReference type="ARBA" id="ARBA00023015"/>
    </source>
</evidence>
<dbReference type="SMART" id="SM00881">
    <property type="entry name" value="CoA_binding"/>
    <property type="match status" value="1"/>
</dbReference>
<feature type="DNA-binding region" description="H-T-H motif" evidence="7">
    <location>
        <begin position="16"/>
        <end position="55"/>
    </location>
</feature>
<evidence type="ECO:0000256" key="6">
    <source>
        <dbReference type="ARBA" id="ARBA00023163"/>
    </source>
</evidence>
<dbReference type="HAMAP" id="MF_01131">
    <property type="entry name" value="Rex"/>
    <property type="match status" value="1"/>
</dbReference>
<dbReference type="InterPro" id="IPR022876">
    <property type="entry name" value="Tscrpt_rep_Rex"/>
</dbReference>
<sequence length="214" mass="23782">MEKMKLSEATTRRLPLYYRCLSELSKKGEDKVSSAILEDLLKIDAATIRRDFSYFGQMGRRGYGYDVKTLLMLFNDALKQDTTANVALIGVGNLGHALLNFKFHQIGNARISAAFDVNQEIVGTVQSKVPVYDISDIQEQIKEQDITVAILTVPASAAQKMADMLVKAGVHGIMNFTTELIDVPSRVIVQNVDLSVELQALIYSINHQNQADLF</sequence>
<comment type="caution">
    <text evidence="9">The sequence shown here is derived from an EMBL/GenBank/DDBJ whole genome shotgun (WGS) entry which is preliminary data.</text>
</comment>
<dbReference type="InterPro" id="IPR036291">
    <property type="entry name" value="NAD(P)-bd_dom_sf"/>
</dbReference>
<dbReference type="GO" id="GO:0045892">
    <property type="term" value="P:negative regulation of DNA-templated transcription"/>
    <property type="evidence" value="ECO:0007669"/>
    <property type="project" value="InterPro"/>
</dbReference>
<protein>
    <recommendedName>
        <fullName evidence="7">Redox-sensing transcriptional repressor Rex</fullName>
    </recommendedName>
</protein>
<dbReference type="NCBIfam" id="NF003996">
    <property type="entry name" value="PRK05472.2-5"/>
    <property type="match status" value="1"/>
</dbReference>
<dbReference type="Gene3D" id="1.10.10.10">
    <property type="entry name" value="Winged helix-like DNA-binding domain superfamily/Winged helix DNA-binding domain"/>
    <property type="match status" value="1"/>
</dbReference>
<dbReference type="InterPro" id="IPR036388">
    <property type="entry name" value="WH-like_DNA-bd_sf"/>
</dbReference>
<name>A0A0R2KY30_9LACO</name>
<dbReference type="Pfam" id="PF06971">
    <property type="entry name" value="Put_DNA-bind_N"/>
    <property type="match status" value="1"/>
</dbReference>
<evidence type="ECO:0000313" key="10">
    <source>
        <dbReference type="Proteomes" id="UP000051859"/>
    </source>
</evidence>
<dbReference type="InterPro" id="IPR036390">
    <property type="entry name" value="WH_DNA-bd_sf"/>
</dbReference>
<dbReference type="Pfam" id="PF02629">
    <property type="entry name" value="CoA_binding"/>
    <property type="match status" value="1"/>
</dbReference>
<reference evidence="9 10" key="1">
    <citation type="journal article" date="2015" name="Genome Announc.">
        <title>Expanding the biotechnology potential of lactobacilli through comparative genomics of 213 strains and associated genera.</title>
        <authorList>
            <person name="Sun Z."/>
            <person name="Harris H.M."/>
            <person name="McCann A."/>
            <person name="Guo C."/>
            <person name="Argimon S."/>
            <person name="Zhang W."/>
            <person name="Yang X."/>
            <person name="Jeffery I.B."/>
            <person name="Cooney J.C."/>
            <person name="Kagawa T.F."/>
            <person name="Liu W."/>
            <person name="Song Y."/>
            <person name="Salvetti E."/>
            <person name="Wrobel A."/>
            <person name="Rasinkangas P."/>
            <person name="Parkhill J."/>
            <person name="Rea M.C."/>
            <person name="O'Sullivan O."/>
            <person name="Ritari J."/>
            <person name="Douillard F.P."/>
            <person name="Paul Ross R."/>
            <person name="Yang R."/>
            <person name="Briner A.E."/>
            <person name="Felis G.E."/>
            <person name="de Vos W.M."/>
            <person name="Barrangou R."/>
            <person name="Klaenhammer T.R."/>
            <person name="Caufield P.W."/>
            <person name="Cui Y."/>
            <person name="Zhang H."/>
            <person name="O'Toole P.W."/>
        </authorList>
    </citation>
    <scope>NUCLEOTIDE SEQUENCE [LARGE SCALE GENOMIC DNA]</scope>
    <source>
        <strain evidence="9 10">DSM 18001</strain>
    </source>
</reference>
<dbReference type="NCBIfam" id="NF003995">
    <property type="entry name" value="PRK05472.2-4"/>
    <property type="match status" value="1"/>
</dbReference>
<dbReference type="GO" id="GO:0005737">
    <property type="term" value="C:cytoplasm"/>
    <property type="evidence" value="ECO:0007669"/>
    <property type="project" value="UniProtKB-SubCell"/>
</dbReference>
<evidence type="ECO:0000256" key="5">
    <source>
        <dbReference type="ARBA" id="ARBA00023125"/>
    </source>
</evidence>
<dbReference type="InterPro" id="IPR003781">
    <property type="entry name" value="CoA-bd"/>
</dbReference>
<dbReference type="GO" id="GO:0051775">
    <property type="term" value="P:response to redox state"/>
    <property type="evidence" value="ECO:0007669"/>
    <property type="project" value="InterPro"/>
</dbReference>
<dbReference type="STRING" id="331679.IV81_GL001408"/>
<comment type="subcellular location">
    <subcellularLocation>
        <location evidence="7">Cytoplasm</location>
    </subcellularLocation>
</comment>
<dbReference type="NCBIfam" id="NF003991">
    <property type="entry name" value="PRK05472.1-5"/>
    <property type="match status" value="1"/>
</dbReference>
<accession>A0A0R2KY30</accession>
<keyword evidence="4 7" id="KW-0520">NAD</keyword>
<dbReference type="AlphaFoldDB" id="A0A0R2KY30"/>
<keyword evidence="5 7" id="KW-0238">DNA-binding</keyword>
<proteinExistence type="inferred from homology"/>
<evidence type="ECO:0000256" key="7">
    <source>
        <dbReference type="HAMAP-Rule" id="MF_01131"/>
    </source>
</evidence>
<dbReference type="SUPFAM" id="SSF51735">
    <property type="entry name" value="NAD(P)-binding Rossmann-fold domains"/>
    <property type="match status" value="1"/>
</dbReference>
<dbReference type="InterPro" id="IPR009718">
    <property type="entry name" value="Rex_DNA-bd_C_dom"/>
</dbReference>
<dbReference type="EMBL" id="JQBX01000005">
    <property type="protein sequence ID" value="KRN94483.1"/>
    <property type="molecule type" value="Genomic_DNA"/>
</dbReference>
<comment type="subunit">
    <text evidence="7">Homodimer.</text>
</comment>
<evidence type="ECO:0000313" key="9">
    <source>
        <dbReference type="EMBL" id="KRN94483.1"/>
    </source>
</evidence>
<dbReference type="GO" id="GO:0003700">
    <property type="term" value="F:DNA-binding transcription factor activity"/>
    <property type="evidence" value="ECO:0007669"/>
    <property type="project" value="UniProtKB-UniRule"/>
</dbReference>
<dbReference type="NCBIfam" id="NF003989">
    <property type="entry name" value="PRK05472.1-3"/>
    <property type="match status" value="1"/>
</dbReference>
<keyword evidence="3 7" id="KW-0805">Transcription regulation</keyword>
<dbReference type="InterPro" id="IPR058203">
    <property type="entry name" value="Rex_bacilli-type"/>
</dbReference>
<evidence type="ECO:0000256" key="2">
    <source>
        <dbReference type="ARBA" id="ARBA00022491"/>
    </source>
</evidence>
<keyword evidence="10" id="KW-1185">Reference proteome</keyword>
<dbReference type="PANTHER" id="PTHR35786">
    <property type="entry name" value="REDOX-SENSING TRANSCRIPTIONAL REPRESSOR REX"/>
    <property type="match status" value="1"/>
</dbReference>
<dbReference type="PATRIC" id="fig|331679.3.peg.1441"/>
<comment type="function">
    <text evidence="7">Modulates transcription in response to changes in cellular NADH/NAD(+) redox state.</text>
</comment>